<evidence type="ECO:0000256" key="1">
    <source>
        <dbReference type="SAM" id="SignalP"/>
    </source>
</evidence>
<name>A0A1N6KH97_9BACT</name>
<dbReference type="SUPFAM" id="SSF50965">
    <property type="entry name" value="Galactose oxidase, central domain"/>
    <property type="match status" value="1"/>
</dbReference>
<feature type="signal peptide" evidence="1">
    <location>
        <begin position="1"/>
        <end position="18"/>
    </location>
</feature>
<feature type="domain" description="IPT/TIG" evidence="2">
    <location>
        <begin position="35"/>
        <end position="116"/>
    </location>
</feature>
<reference evidence="3 4" key="1">
    <citation type="submission" date="2016-11" db="EMBL/GenBank/DDBJ databases">
        <authorList>
            <person name="Jaros S."/>
            <person name="Januszkiewicz K."/>
            <person name="Wedrychowicz H."/>
        </authorList>
    </citation>
    <scope>NUCLEOTIDE SEQUENCE [LARGE SCALE GENOMIC DNA]</scope>
    <source>
        <strain evidence="3 4">DSM 24787</strain>
    </source>
</reference>
<dbReference type="STRING" id="536979.SAMN04488055_5837"/>
<dbReference type="InterPro" id="IPR015915">
    <property type="entry name" value="Kelch-typ_b-propeller"/>
</dbReference>
<dbReference type="Pfam" id="PF01833">
    <property type="entry name" value="TIG"/>
    <property type="match status" value="2"/>
</dbReference>
<dbReference type="InterPro" id="IPR013783">
    <property type="entry name" value="Ig-like_fold"/>
</dbReference>
<dbReference type="InterPro" id="IPR011043">
    <property type="entry name" value="Gal_Oxase/kelch_b-propeller"/>
</dbReference>
<dbReference type="EMBL" id="FSRA01000002">
    <property type="protein sequence ID" value="SIO55941.1"/>
    <property type="molecule type" value="Genomic_DNA"/>
</dbReference>
<sequence length="487" mass="52594">MRNPSLMQAVLLCTLFFAACKKPATTKPGTHVPAVPELHSFLPAKGMSQTEVKIKGKNFNPAKAMNEVRFGGTLTQVVEATATELTVTVPMGAATGKITVKVGDKTVTSATDFTVEPETLSIIDFTPKQGPFGTTVTIAGREFGNDITVKINGVTAQLKQRSTTSIVFLVPANTSLTAHKIQVISDGNTVETATNFTVTAPGAYAEWVDLQKEFIPAGVFPFGVSFVHKNKIYWGFTNLTFAEPQTDYVVYDPADHAKGWALQNHPPADMAPSKLIHATAVVEQDRVFFGTGFLQDATNDWWEFKPESNTATRLTNYPEKTANGLSFVLNGNIYAGFGGVSKQLYKFDPAGNGTWQPVVTGTFREMSGATAAVLGNNAYIGGAIITVGGARNALFKFTAPDQLVRVNDLPDELAPSVISFVKDNKVYFISQRNVWEYTPDAAGGTYRAVIATTTGPVITHVAEVTVNGVKEIYGWTGSGRLHKFRFK</sequence>
<proteinExistence type="predicted"/>
<dbReference type="AlphaFoldDB" id="A0A1N6KH97"/>
<dbReference type="SMART" id="SM00429">
    <property type="entry name" value="IPT"/>
    <property type="match status" value="2"/>
</dbReference>
<evidence type="ECO:0000313" key="4">
    <source>
        <dbReference type="Proteomes" id="UP000185003"/>
    </source>
</evidence>
<keyword evidence="1" id="KW-0732">Signal</keyword>
<feature type="domain" description="IPT/TIG" evidence="2">
    <location>
        <begin position="119"/>
        <end position="199"/>
    </location>
</feature>
<feature type="chain" id="PRO_5012026108" evidence="1">
    <location>
        <begin position="19"/>
        <end position="487"/>
    </location>
</feature>
<dbReference type="Gene3D" id="2.60.40.10">
    <property type="entry name" value="Immunoglobulins"/>
    <property type="match status" value="2"/>
</dbReference>
<dbReference type="PROSITE" id="PS51257">
    <property type="entry name" value="PROKAR_LIPOPROTEIN"/>
    <property type="match status" value="1"/>
</dbReference>
<dbReference type="InterPro" id="IPR002909">
    <property type="entry name" value="IPT_dom"/>
</dbReference>
<dbReference type="InterPro" id="IPR014756">
    <property type="entry name" value="Ig_E-set"/>
</dbReference>
<dbReference type="CDD" id="cd00603">
    <property type="entry name" value="IPT_PCSR"/>
    <property type="match status" value="2"/>
</dbReference>
<dbReference type="SUPFAM" id="SSF81296">
    <property type="entry name" value="E set domains"/>
    <property type="match status" value="2"/>
</dbReference>
<accession>A0A1N6KH97</accession>
<gene>
    <name evidence="3" type="ORF">SAMN04488055_5837</name>
</gene>
<evidence type="ECO:0000313" key="3">
    <source>
        <dbReference type="EMBL" id="SIO55941.1"/>
    </source>
</evidence>
<organism evidence="3 4">
    <name type="scientific">Chitinophaga niabensis</name>
    <dbReference type="NCBI Taxonomy" id="536979"/>
    <lineage>
        <taxon>Bacteria</taxon>
        <taxon>Pseudomonadati</taxon>
        <taxon>Bacteroidota</taxon>
        <taxon>Chitinophagia</taxon>
        <taxon>Chitinophagales</taxon>
        <taxon>Chitinophagaceae</taxon>
        <taxon>Chitinophaga</taxon>
    </lineage>
</organism>
<evidence type="ECO:0000259" key="2">
    <source>
        <dbReference type="SMART" id="SM00429"/>
    </source>
</evidence>
<keyword evidence="4" id="KW-1185">Reference proteome</keyword>
<protein>
    <submittedName>
        <fullName evidence="3">IPT/TIG domain-containing protein</fullName>
    </submittedName>
</protein>
<dbReference type="Gene3D" id="2.120.10.80">
    <property type="entry name" value="Kelch-type beta propeller"/>
    <property type="match status" value="1"/>
</dbReference>
<dbReference type="OrthoDB" id="1524003at2"/>
<dbReference type="Proteomes" id="UP000185003">
    <property type="component" value="Unassembled WGS sequence"/>
</dbReference>
<dbReference type="RefSeq" id="WP_084185879.1">
    <property type="nucleotide sequence ID" value="NZ_FSRA01000002.1"/>
</dbReference>